<dbReference type="EMBL" id="KN823072">
    <property type="protein sequence ID" value="KIO23928.1"/>
    <property type="molecule type" value="Genomic_DNA"/>
</dbReference>
<protein>
    <recommendedName>
        <fullName evidence="3">BZIP domain-containing protein</fullName>
    </recommendedName>
</protein>
<evidence type="ECO:0000256" key="1">
    <source>
        <dbReference type="SAM" id="Coils"/>
    </source>
</evidence>
<feature type="region of interest" description="Disordered" evidence="2">
    <location>
        <begin position="346"/>
        <end position="392"/>
    </location>
</feature>
<organism evidence="4 5">
    <name type="scientific">Tulasnella calospora MUT 4182</name>
    <dbReference type="NCBI Taxonomy" id="1051891"/>
    <lineage>
        <taxon>Eukaryota</taxon>
        <taxon>Fungi</taxon>
        <taxon>Dikarya</taxon>
        <taxon>Basidiomycota</taxon>
        <taxon>Agaricomycotina</taxon>
        <taxon>Agaricomycetes</taxon>
        <taxon>Cantharellales</taxon>
        <taxon>Tulasnellaceae</taxon>
        <taxon>Tulasnella</taxon>
    </lineage>
</organism>
<proteinExistence type="predicted"/>
<dbReference type="AlphaFoldDB" id="A0A0C3KR92"/>
<sequence>MAETAVAPLYKFSSDFSSAGLQGYASSSATPAAGSVEESRRSSSAPSDNGISDPALLEKKRKNASAQAAFRQRRSNYIANLEETVTSLETVVRKLQDACRDAHDDSTELRQENVRLKALLQGFEERERIWKAYAKATAGTPAAVAASQQLAAASAAAAAAATAQPTGSSTSSSLIETPLSSAGSLQEHSTTGSYGEEGTVFGDEPFSFGKVEDIDGEAIRSGLMQQQCSPLSLYSSSSGHSTAVTTSPTPMNFSMDPTDPASGQLTPSSTVDCTFGLSSLSYSANGADGYSVDPNMPPPTYPTSYNSYALNDFTASHRRSLTSSTLALDSVGSDSMDYTTLDAASLDDSKDNSARARRRHTYSSFPAPASSSSRSAPGGRTSAKSSRSNSDAAAAMSNTLAVIKAQAFGNVRKTRARAKKHPASGDAAKAALEILEARGLGLGLDISGGVKRRKRGELPSA</sequence>
<accession>A0A0C3KR92</accession>
<dbReference type="OrthoDB" id="2285533at2759"/>
<dbReference type="PROSITE" id="PS00036">
    <property type="entry name" value="BZIP_BASIC"/>
    <property type="match status" value="1"/>
</dbReference>
<evidence type="ECO:0000313" key="5">
    <source>
        <dbReference type="Proteomes" id="UP000054248"/>
    </source>
</evidence>
<dbReference type="GO" id="GO:0003700">
    <property type="term" value="F:DNA-binding transcription factor activity"/>
    <property type="evidence" value="ECO:0007669"/>
    <property type="project" value="InterPro"/>
</dbReference>
<keyword evidence="1" id="KW-0175">Coiled coil</keyword>
<feature type="compositionally biased region" description="Polar residues" evidence="2">
    <location>
        <begin position="183"/>
        <end position="193"/>
    </location>
</feature>
<feature type="compositionally biased region" description="Polar residues" evidence="2">
    <location>
        <begin position="382"/>
        <end position="392"/>
    </location>
</feature>
<reference evidence="4 5" key="1">
    <citation type="submission" date="2014-04" db="EMBL/GenBank/DDBJ databases">
        <authorList>
            <consortium name="DOE Joint Genome Institute"/>
            <person name="Kuo A."/>
            <person name="Girlanda M."/>
            <person name="Perotto S."/>
            <person name="Kohler A."/>
            <person name="Nagy L.G."/>
            <person name="Floudas D."/>
            <person name="Copeland A."/>
            <person name="Barry K.W."/>
            <person name="Cichocki N."/>
            <person name="Veneault-Fourrey C."/>
            <person name="LaButti K."/>
            <person name="Lindquist E.A."/>
            <person name="Lipzen A."/>
            <person name="Lundell T."/>
            <person name="Morin E."/>
            <person name="Murat C."/>
            <person name="Sun H."/>
            <person name="Tunlid A."/>
            <person name="Henrissat B."/>
            <person name="Grigoriev I.V."/>
            <person name="Hibbett D.S."/>
            <person name="Martin F."/>
            <person name="Nordberg H.P."/>
            <person name="Cantor M.N."/>
            <person name="Hua S.X."/>
        </authorList>
    </citation>
    <scope>NUCLEOTIDE SEQUENCE [LARGE SCALE GENOMIC DNA]</scope>
    <source>
        <strain evidence="4 5">MUT 4182</strain>
    </source>
</reference>
<feature type="compositionally biased region" description="Low complexity" evidence="2">
    <location>
        <begin position="164"/>
        <end position="182"/>
    </location>
</feature>
<feature type="coiled-coil region" evidence="1">
    <location>
        <begin position="78"/>
        <end position="126"/>
    </location>
</feature>
<feature type="compositionally biased region" description="Low complexity" evidence="2">
    <location>
        <begin position="363"/>
        <end position="377"/>
    </location>
</feature>
<keyword evidence="5" id="KW-1185">Reference proteome</keyword>
<dbReference type="STRING" id="1051891.A0A0C3KR92"/>
<evidence type="ECO:0000313" key="4">
    <source>
        <dbReference type="EMBL" id="KIO23928.1"/>
    </source>
</evidence>
<gene>
    <name evidence="4" type="ORF">M407DRAFT_26629</name>
</gene>
<dbReference type="SUPFAM" id="SSF57959">
    <property type="entry name" value="Leucine zipper domain"/>
    <property type="match status" value="1"/>
</dbReference>
<feature type="domain" description="BZIP" evidence="3">
    <location>
        <begin position="59"/>
        <end position="73"/>
    </location>
</feature>
<dbReference type="Gene3D" id="1.20.5.170">
    <property type="match status" value="1"/>
</dbReference>
<name>A0A0C3KR92_9AGAM</name>
<dbReference type="Proteomes" id="UP000054248">
    <property type="component" value="Unassembled WGS sequence"/>
</dbReference>
<dbReference type="HOGENOM" id="CLU_633357_0_0_1"/>
<reference evidence="5" key="2">
    <citation type="submission" date="2015-01" db="EMBL/GenBank/DDBJ databases">
        <title>Evolutionary Origins and Diversification of the Mycorrhizal Mutualists.</title>
        <authorList>
            <consortium name="DOE Joint Genome Institute"/>
            <consortium name="Mycorrhizal Genomics Consortium"/>
            <person name="Kohler A."/>
            <person name="Kuo A."/>
            <person name="Nagy L.G."/>
            <person name="Floudas D."/>
            <person name="Copeland A."/>
            <person name="Barry K.W."/>
            <person name="Cichocki N."/>
            <person name="Veneault-Fourrey C."/>
            <person name="LaButti K."/>
            <person name="Lindquist E.A."/>
            <person name="Lipzen A."/>
            <person name="Lundell T."/>
            <person name="Morin E."/>
            <person name="Murat C."/>
            <person name="Riley R."/>
            <person name="Ohm R."/>
            <person name="Sun H."/>
            <person name="Tunlid A."/>
            <person name="Henrissat B."/>
            <person name="Grigoriev I.V."/>
            <person name="Hibbett D.S."/>
            <person name="Martin F."/>
        </authorList>
    </citation>
    <scope>NUCLEOTIDE SEQUENCE [LARGE SCALE GENOMIC DNA]</scope>
    <source>
        <strain evidence="5">MUT 4182</strain>
    </source>
</reference>
<feature type="region of interest" description="Disordered" evidence="2">
    <location>
        <begin position="164"/>
        <end position="198"/>
    </location>
</feature>
<feature type="region of interest" description="Disordered" evidence="2">
    <location>
        <begin position="23"/>
        <end position="58"/>
    </location>
</feature>
<evidence type="ECO:0000256" key="2">
    <source>
        <dbReference type="SAM" id="MobiDB-lite"/>
    </source>
</evidence>
<dbReference type="InterPro" id="IPR046347">
    <property type="entry name" value="bZIP_sf"/>
</dbReference>
<dbReference type="CDD" id="cd14688">
    <property type="entry name" value="bZIP_YAP"/>
    <property type="match status" value="1"/>
</dbReference>
<evidence type="ECO:0000259" key="3">
    <source>
        <dbReference type="PROSITE" id="PS00036"/>
    </source>
</evidence>
<dbReference type="InterPro" id="IPR004827">
    <property type="entry name" value="bZIP"/>
</dbReference>